<dbReference type="EMBL" id="CP136890">
    <property type="protein sequence ID" value="WOK93764.1"/>
    <property type="molecule type" value="Genomic_DNA"/>
</dbReference>
<feature type="domain" description="RNase H type-1" evidence="1">
    <location>
        <begin position="39"/>
        <end position="152"/>
    </location>
</feature>
<sequence length="233" mass="26229">MEMMNSGDNTDCKVKKKEKVNKRRGISMNGLILKIDAAWKENKAGYGFACFSEGTVIIKGKGVGLDGSSLQAEGQAMWFGLDNVKRKGLKEISIFSDNEMLIKILTKEIEPAWKIARLIDRILCIAMEVNVIAWNHCKREINEEAHQLAAEAWSRLKEEEEEEEEVIEEISECGIMALKAIIPNMICHLTLLLCILAPPSTHHQWSLVTEKGHMPLIKGICCSRTKTFYVAQP</sequence>
<protein>
    <recommendedName>
        <fullName evidence="1">RNase H type-1 domain-containing protein</fullName>
    </recommendedName>
</protein>
<keyword evidence="3" id="KW-1185">Reference proteome</keyword>
<dbReference type="AlphaFoldDB" id="A0AAQ3JRB1"/>
<reference evidence="2 3" key="1">
    <citation type="submission" date="2023-10" db="EMBL/GenBank/DDBJ databases">
        <title>Chromosome-scale genome assembly provides insights into flower coloration mechanisms of Canna indica.</title>
        <authorList>
            <person name="Li C."/>
        </authorList>
    </citation>
    <scope>NUCLEOTIDE SEQUENCE [LARGE SCALE GENOMIC DNA]</scope>
    <source>
        <tissue evidence="2">Flower</tissue>
    </source>
</reference>
<accession>A0AAQ3JRB1</accession>
<dbReference type="InterPro" id="IPR044730">
    <property type="entry name" value="RNase_H-like_dom_plant"/>
</dbReference>
<dbReference type="CDD" id="cd06222">
    <property type="entry name" value="RNase_H_like"/>
    <property type="match status" value="1"/>
</dbReference>
<dbReference type="PANTHER" id="PTHR47723">
    <property type="entry name" value="OS05G0353850 PROTEIN"/>
    <property type="match status" value="1"/>
</dbReference>
<evidence type="ECO:0000313" key="3">
    <source>
        <dbReference type="Proteomes" id="UP001327560"/>
    </source>
</evidence>
<dbReference type="InterPro" id="IPR053151">
    <property type="entry name" value="RNase_H-like"/>
</dbReference>
<dbReference type="GO" id="GO:0004523">
    <property type="term" value="F:RNA-DNA hybrid ribonuclease activity"/>
    <property type="evidence" value="ECO:0007669"/>
    <property type="project" value="InterPro"/>
</dbReference>
<evidence type="ECO:0000313" key="2">
    <source>
        <dbReference type="EMBL" id="WOK93764.1"/>
    </source>
</evidence>
<name>A0AAQ3JRB1_9LILI</name>
<dbReference type="PANTHER" id="PTHR47723:SF21">
    <property type="entry name" value="POLYNUCLEOTIDYL TRANSFERASE, RIBONUCLEASE H-LIKE SUPERFAMILY PROTEIN"/>
    <property type="match status" value="1"/>
</dbReference>
<dbReference type="GO" id="GO:0003676">
    <property type="term" value="F:nucleic acid binding"/>
    <property type="evidence" value="ECO:0007669"/>
    <property type="project" value="InterPro"/>
</dbReference>
<organism evidence="2 3">
    <name type="scientific">Canna indica</name>
    <name type="common">Indian-shot</name>
    <dbReference type="NCBI Taxonomy" id="4628"/>
    <lineage>
        <taxon>Eukaryota</taxon>
        <taxon>Viridiplantae</taxon>
        <taxon>Streptophyta</taxon>
        <taxon>Embryophyta</taxon>
        <taxon>Tracheophyta</taxon>
        <taxon>Spermatophyta</taxon>
        <taxon>Magnoliopsida</taxon>
        <taxon>Liliopsida</taxon>
        <taxon>Zingiberales</taxon>
        <taxon>Cannaceae</taxon>
        <taxon>Canna</taxon>
    </lineage>
</organism>
<dbReference type="InterPro" id="IPR036397">
    <property type="entry name" value="RNaseH_sf"/>
</dbReference>
<proteinExistence type="predicted"/>
<gene>
    <name evidence="2" type="ORF">Cni_G02465</name>
</gene>
<dbReference type="Gene3D" id="3.30.420.10">
    <property type="entry name" value="Ribonuclease H-like superfamily/Ribonuclease H"/>
    <property type="match status" value="1"/>
</dbReference>
<evidence type="ECO:0000259" key="1">
    <source>
        <dbReference type="Pfam" id="PF13456"/>
    </source>
</evidence>
<dbReference type="Proteomes" id="UP001327560">
    <property type="component" value="Chromosome 1"/>
</dbReference>
<dbReference type="Pfam" id="PF13456">
    <property type="entry name" value="RVT_3"/>
    <property type="match status" value="1"/>
</dbReference>
<dbReference type="SUPFAM" id="SSF53098">
    <property type="entry name" value="Ribonuclease H-like"/>
    <property type="match status" value="1"/>
</dbReference>
<dbReference type="InterPro" id="IPR012337">
    <property type="entry name" value="RNaseH-like_sf"/>
</dbReference>
<dbReference type="InterPro" id="IPR002156">
    <property type="entry name" value="RNaseH_domain"/>
</dbReference>